<dbReference type="GO" id="GO:0016787">
    <property type="term" value="F:hydrolase activity"/>
    <property type="evidence" value="ECO:0007669"/>
    <property type="project" value="UniProtKB-UniRule"/>
</dbReference>
<dbReference type="InterPro" id="IPR045943">
    <property type="entry name" value="DUF6363"/>
</dbReference>
<dbReference type="RefSeq" id="WP_054653431.1">
    <property type="nucleotide sequence ID" value="NZ_AZGC01000008.1"/>
</dbReference>
<dbReference type="EMBL" id="AZGC01000008">
    <property type="protein sequence ID" value="KRL96371.1"/>
    <property type="molecule type" value="Genomic_DNA"/>
</dbReference>
<accession>A0A0R1UYN0</accession>
<keyword evidence="1 4" id="KW-0378">Hydrolase</keyword>
<dbReference type="PANTHER" id="PTHR14226">
    <property type="entry name" value="NEUROPATHY TARGET ESTERASE/SWISS CHEESE D.MELANOGASTER"/>
    <property type="match status" value="1"/>
</dbReference>
<dbReference type="PATRIC" id="fig|1423742.4.peg.182"/>
<keyword evidence="2 4" id="KW-0442">Lipid degradation</keyword>
<dbReference type="InterPro" id="IPR037483">
    <property type="entry name" value="YjjU-like"/>
</dbReference>
<dbReference type="STRING" id="417373.GCA_001570685_01174"/>
<dbReference type="PROSITE" id="PS51635">
    <property type="entry name" value="PNPLA"/>
    <property type="match status" value="1"/>
</dbReference>
<feature type="active site" description="Proton acceptor" evidence="4">
    <location>
        <position position="160"/>
    </location>
</feature>
<dbReference type="Pfam" id="PF01734">
    <property type="entry name" value="Patatin"/>
    <property type="match status" value="1"/>
</dbReference>
<evidence type="ECO:0000313" key="7">
    <source>
        <dbReference type="Proteomes" id="UP000051084"/>
    </source>
</evidence>
<keyword evidence="3 4" id="KW-0443">Lipid metabolism</keyword>
<reference evidence="6 7" key="1">
    <citation type="journal article" date="2015" name="Genome Announc.">
        <title>Expanding the biotechnology potential of lactobacilli through comparative genomics of 213 strains and associated genera.</title>
        <authorList>
            <person name="Sun Z."/>
            <person name="Harris H.M."/>
            <person name="McCann A."/>
            <person name="Guo C."/>
            <person name="Argimon S."/>
            <person name="Zhang W."/>
            <person name="Yang X."/>
            <person name="Jeffery I.B."/>
            <person name="Cooney J.C."/>
            <person name="Kagawa T.F."/>
            <person name="Liu W."/>
            <person name="Song Y."/>
            <person name="Salvetti E."/>
            <person name="Wrobel A."/>
            <person name="Rasinkangas P."/>
            <person name="Parkhill J."/>
            <person name="Rea M.C."/>
            <person name="O'Sullivan O."/>
            <person name="Ritari J."/>
            <person name="Douillard F.P."/>
            <person name="Paul Ross R."/>
            <person name="Yang R."/>
            <person name="Briner A.E."/>
            <person name="Felis G.E."/>
            <person name="de Vos W.M."/>
            <person name="Barrangou R."/>
            <person name="Klaenhammer T.R."/>
            <person name="Caufield P.W."/>
            <person name="Cui Y."/>
            <person name="Zhang H."/>
            <person name="O'Toole P.W."/>
        </authorList>
    </citation>
    <scope>NUCLEOTIDE SEQUENCE [LARGE SCALE GENOMIC DNA]</scope>
    <source>
        <strain evidence="6 7">DSM 18793</strain>
    </source>
</reference>
<dbReference type="InterPro" id="IPR050301">
    <property type="entry name" value="NTE"/>
</dbReference>
<protein>
    <recommendedName>
        <fullName evidence="5">PNPLA domain-containing protein</fullName>
    </recommendedName>
</protein>
<evidence type="ECO:0000256" key="3">
    <source>
        <dbReference type="ARBA" id="ARBA00023098"/>
    </source>
</evidence>
<dbReference type="SUPFAM" id="SSF52151">
    <property type="entry name" value="FabD/lysophospholipase-like"/>
    <property type="match status" value="1"/>
</dbReference>
<dbReference type="PANTHER" id="PTHR14226:SF25">
    <property type="entry name" value="PHOSPHOESTERASE"/>
    <property type="match status" value="1"/>
</dbReference>
<dbReference type="Gene3D" id="3.40.1090.10">
    <property type="entry name" value="Cytosolic phospholipase A2 catalytic domain"/>
    <property type="match status" value="2"/>
</dbReference>
<organism evidence="6 7">
    <name type="scientific">Limosilactobacillus equigenerosi DSM 18793 = JCM 14505</name>
    <dbReference type="NCBI Taxonomy" id="1423742"/>
    <lineage>
        <taxon>Bacteria</taxon>
        <taxon>Bacillati</taxon>
        <taxon>Bacillota</taxon>
        <taxon>Bacilli</taxon>
        <taxon>Lactobacillales</taxon>
        <taxon>Lactobacillaceae</taxon>
        <taxon>Limosilactobacillus</taxon>
    </lineage>
</organism>
<feature type="active site" description="Nucleophile" evidence="4">
    <location>
        <position position="40"/>
    </location>
</feature>
<evidence type="ECO:0000256" key="4">
    <source>
        <dbReference type="PROSITE-ProRule" id="PRU01161"/>
    </source>
</evidence>
<name>A0A0R1UYN0_9LACO</name>
<comment type="caution">
    <text evidence="6">The sequence shown here is derived from an EMBL/GenBank/DDBJ whole genome shotgun (WGS) entry which is preliminary data.</text>
</comment>
<feature type="short sequence motif" description="GXSXG" evidence="4">
    <location>
        <begin position="38"/>
        <end position="42"/>
    </location>
</feature>
<feature type="domain" description="PNPLA" evidence="5">
    <location>
        <begin position="7"/>
        <end position="173"/>
    </location>
</feature>
<dbReference type="InterPro" id="IPR016035">
    <property type="entry name" value="Acyl_Trfase/lysoPLipase"/>
</dbReference>
<proteinExistence type="predicted"/>
<dbReference type="GO" id="GO:0016042">
    <property type="term" value="P:lipid catabolic process"/>
    <property type="evidence" value="ECO:0007669"/>
    <property type="project" value="UniProtKB-UniRule"/>
</dbReference>
<dbReference type="Pfam" id="PF19890">
    <property type="entry name" value="DUF6363"/>
    <property type="match status" value="1"/>
</dbReference>
<evidence type="ECO:0000313" key="6">
    <source>
        <dbReference type="EMBL" id="KRL96371.1"/>
    </source>
</evidence>
<gene>
    <name evidence="6" type="ORF">FC21_GL000170</name>
</gene>
<comment type="caution">
    <text evidence="4">Lacks conserved residue(s) required for the propagation of feature annotation.</text>
</comment>
<dbReference type="InterPro" id="IPR002641">
    <property type="entry name" value="PNPLA_dom"/>
</dbReference>
<evidence type="ECO:0000256" key="2">
    <source>
        <dbReference type="ARBA" id="ARBA00022963"/>
    </source>
</evidence>
<dbReference type="OrthoDB" id="9802424at2"/>
<dbReference type="Proteomes" id="UP000051084">
    <property type="component" value="Unassembled WGS sequence"/>
</dbReference>
<sequence length="285" mass="32070">MLYNAALILEGGAMRGQYSAGVTDLFLKHHIEFKHVYGVSAGALCGANFVSKQFGRMITVNTKYRNDRSYMSSLNILKRQPVINLDFLFNDHGWDWHNFDEAAYQRSASDFTIVASELKHGQTVTFTNPTGDDLEAALKASSSMPFMFAPVQTEHGLCLDGGVTDSIPYDLAQQAGFDKIVVVRTRERDYKKKPTSKVVAKLYEKQYHDYPAFAKAGIMRPAVYNEQVDHLNIMEATGQAYVIAPAEPVKVGRMEHNIKKLQALYDEGFNQAEQLLPDLIEYLEQ</sequence>
<evidence type="ECO:0000256" key="1">
    <source>
        <dbReference type="ARBA" id="ARBA00022801"/>
    </source>
</evidence>
<dbReference type="AlphaFoldDB" id="A0A0R1UYN0"/>
<keyword evidence="7" id="KW-1185">Reference proteome</keyword>
<evidence type="ECO:0000259" key="5">
    <source>
        <dbReference type="PROSITE" id="PS51635"/>
    </source>
</evidence>
<feature type="short sequence motif" description="DGA/G" evidence="4">
    <location>
        <begin position="160"/>
        <end position="162"/>
    </location>
</feature>
<dbReference type="CDD" id="cd07208">
    <property type="entry name" value="Pat_hypo_Ecoli_yjju_like"/>
    <property type="match status" value="1"/>
</dbReference>